<accession>A0ABT2LVN5</accession>
<organism evidence="2 3">
    <name type="scientific">Chelativorans salis</name>
    <dbReference type="NCBI Taxonomy" id="2978478"/>
    <lineage>
        <taxon>Bacteria</taxon>
        <taxon>Pseudomonadati</taxon>
        <taxon>Pseudomonadota</taxon>
        <taxon>Alphaproteobacteria</taxon>
        <taxon>Hyphomicrobiales</taxon>
        <taxon>Phyllobacteriaceae</taxon>
        <taxon>Chelativorans</taxon>
    </lineage>
</organism>
<evidence type="ECO:0000256" key="1">
    <source>
        <dbReference type="SAM" id="Phobius"/>
    </source>
</evidence>
<feature type="transmembrane region" description="Helical" evidence="1">
    <location>
        <begin position="221"/>
        <end position="250"/>
    </location>
</feature>
<feature type="transmembrane region" description="Helical" evidence="1">
    <location>
        <begin position="45"/>
        <end position="65"/>
    </location>
</feature>
<dbReference type="EMBL" id="JAOCZP010000008">
    <property type="protein sequence ID" value="MCT7377638.1"/>
    <property type="molecule type" value="Genomic_DNA"/>
</dbReference>
<reference evidence="2 3" key="1">
    <citation type="submission" date="2022-09" db="EMBL/GenBank/DDBJ databases">
        <title>Chelativorans salina sp. nov., a novel slightly halophilic bacterium isolated from a saline lake sediment enrichment.</title>
        <authorList>
            <person name="Gao L."/>
            <person name="Fang B.-Z."/>
            <person name="Li W.-J."/>
        </authorList>
    </citation>
    <scope>NUCLEOTIDE SEQUENCE [LARGE SCALE GENOMIC DNA]</scope>
    <source>
        <strain evidence="2 3">EGI FJ00035</strain>
    </source>
</reference>
<dbReference type="Pfam" id="PF09955">
    <property type="entry name" value="DUF2189"/>
    <property type="match status" value="1"/>
</dbReference>
<keyword evidence="1" id="KW-0812">Transmembrane</keyword>
<keyword evidence="1" id="KW-1133">Transmembrane helix</keyword>
<feature type="transmembrane region" description="Helical" evidence="1">
    <location>
        <begin position="71"/>
        <end position="94"/>
    </location>
</feature>
<proteinExistence type="predicted"/>
<keyword evidence="1" id="KW-0472">Membrane</keyword>
<evidence type="ECO:0000313" key="3">
    <source>
        <dbReference type="Proteomes" id="UP001320831"/>
    </source>
</evidence>
<name>A0ABT2LVN5_9HYPH</name>
<gene>
    <name evidence="2" type="ORF">N5A92_21695</name>
</gene>
<evidence type="ECO:0000313" key="2">
    <source>
        <dbReference type="EMBL" id="MCT7377638.1"/>
    </source>
</evidence>
<comment type="caution">
    <text evidence="2">The sequence shown here is derived from an EMBL/GenBank/DDBJ whole genome shotgun (WGS) entry which is preliminary data.</text>
</comment>
<dbReference type="RefSeq" id="WP_260906245.1">
    <property type="nucleotide sequence ID" value="NZ_JAOCZP010000008.1"/>
</dbReference>
<dbReference type="InterPro" id="IPR018692">
    <property type="entry name" value="DUF2189"/>
</dbReference>
<dbReference type="Proteomes" id="UP001320831">
    <property type="component" value="Unassembled WGS sequence"/>
</dbReference>
<sequence>MAGFHVLAGAQKTVAHPKVRTVDFADIVDVLRRGLDDFWEKPSHYVFLCLIYPIVGIILITWASSGHALQLIFPLIAGFALLGPFAAIGLYEISRRRELGMDSSWRHAFEVLRSPAIPSMVAVGAMLMVIFLAWIFTAQALFVWIYGPVVPESFLGFIGEILATQQGWTLLLLGNAIGFVFALVVLSTTSVAFPLLLDRDVGAYAAIQTSARVMLANPLPVLFWGLIVATLLVIGSVPFFVGLAVVIPVLGHSTWHLYRKTVIAPGVRKRQSKE</sequence>
<keyword evidence="3" id="KW-1185">Reference proteome</keyword>
<feature type="transmembrane region" description="Helical" evidence="1">
    <location>
        <begin position="170"/>
        <end position="193"/>
    </location>
</feature>
<protein>
    <submittedName>
        <fullName evidence="2">DUF2189 domain-containing protein</fullName>
    </submittedName>
</protein>
<feature type="transmembrane region" description="Helical" evidence="1">
    <location>
        <begin position="142"/>
        <end position="163"/>
    </location>
</feature>
<feature type="transmembrane region" description="Helical" evidence="1">
    <location>
        <begin position="115"/>
        <end position="136"/>
    </location>
</feature>